<dbReference type="PANTHER" id="PTHR43651">
    <property type="entry name" value="1,4-ALPHA-GLUCAN-BRANCHING ENZYME"/>
    <property type="match status" value="1"/>
</dbReference>
<dbReference type="SMART" id="SM00642">
    <property type="entry name" value="Aamy"/>
    <property type="match status" value="1"/>
</dbReference>
<keyword evidence="5 10" id="KW-0321">Glycogen metabolism</keyword>
<evidence type="ECO:0000256" key="3">
    <source>
        <dbReference type="ARBA" id="ARBA00004964"/>
    </source>
</evidence>
<dbReference type="HAMAP" id="MF_00685">
    <property type="entry name" value="GlgB"/>
    <property type="match status" value="1"/>
</dbReference>
<keyword evidence="7 10" id="KW-0808">Transferase</keyword>
<dbReference type="NCBIfam" id="TIGR01515">
    <property type="entry name" value="branching_enzym"/>
    <property type="match status" value="1"/>
</dbReference>
<dbReference type="InterPro" id="IPR044143">
    <property type="entry name" value="GlgB_N_E_set_prok"/>
</dbReference>
<dbReference type="InterPro" id="IPR006048">
    <property type="entry name" value="A-amylase/branching_C"/>
</dbReference>
<dbReference type="Gene3D" id="2.60.40.10">
    <property type="entry name" value="Immunoglobulins"/>
    <property type="match status" value="1"/>
</dbReference>
<dbReference type="InterPro" id="IPR013780">
    <property type="entry name" value="Glyco_hydro_b"/>
</dbReference>
<reference evidence="13" key="1">
    <citation type="journal article" date="2019" name="Int. J. Syst. Evol. Microbiol.">
        <title>The Global Catalogue of Microorganisms (GCM) 10K type strain sequencing project: providing services to taxonomists for standard genome sequencing and annotation.</title>
        <authorList>
            <consortium name="The Broad Institute Genomics Platform"/>
            <consortium name="The Broad Institute Genome Sequencing Center for Infectious Disease"/>
            <person name="Wu L."/>
            <person name="Ma J."/>
        </authorList>
    </citation>
    <scope>NUCLEOTIDE SEQUENCE [LARGE SCALE GENOMIC DNA]</scope>
    <source>
        <strain evidence="13">JCM 31921</strain>
    </source>
</reference>
<dbReference type="InterPro" id="IPR013783">
    <property type="entry name" value="Ig-like_fold"/>
</dbReference>
<dbReference type="SUPFAM" id="SSF51011">
    <property type="entry name" value="Glycosyl hydrolase domain"/>
    <property type="match status" value="1"/>
</dbReference>
<dbReference type="PIRSF" id="PIRSF000463">
    <property type="entry name" value="GlgB"/>
    <property type="match status" value="1"/>
</dbReference>
<dbReference type="Pfam" id="PF00128">
    <property type="entry name" value="Alpha-amylase"/>
    <property type="match status" value="2"/>
</dbReference>
<comment type="subunit">
    <text evidence="10">Monomer.</text>
</comment>
<evidence type="ECO:0000256" key="8">
    <source>
        <dbReference type="ARBA" id="ARBA00023056"/>
    </source>
</evidence>
<dbReference type="CDD" id="cd11322">
    <property type="entry name" value="AmyAc_Glg_BE"/>
    <property type="match status" value="1"/>
</dbReference>
<keyword evidence="8 10" id="KW-0320">Glycogen biosynthesis</keyword>
<comment type="catalytic activity">
    <reaction evidence="1 10">
        <text>Transfers a segment of a (1-&gt;4)-alpha-D-glucan chain to a primary hydroxy group in a similar glucan chain.</text>
        <dbReference type="EC" id="2.4.1.18"/>
    </reaction>
</comment>
<keyword evidence="9 10" id="KW-0119">Carbohydrate metabolism</keyword>
<evidence type="ECO:0000313" key="13">
    <source>
        <dbReference type="Proteomes" id="UP001501410"/>
    </source>
</evidence>
<evidence type="ECO:0000256" key="4">
    <source>
        <dbReference type="ARBA" id="ARBA00009000"/>
    </source>
</evidence>
<evidence type="ECO:0000313" key="12">
    <source>
        <dbReference type="EMBL" id="GAA4457639.1"/>
    </source>
</evidence>
<evidence type="ECO:0000256" key="5">
    <source>
        <dbReference type="ARBA" id="ARBA00022600"/>
    </source>
</evidence>
<sequence length="650" mass="73963">MPSSAKANDMGKTNTKHILSADAASLFSDFDIELFKGGVHYRLYEKMGAQRVTKGNAEGILFSVWAPGAGSVSVAGDFNGWDKNAHPMHARWDSSGIWELFVPDLAPGTPYKFIVRNGDFEAEKSDPFAFQCEVPPRTASLIPAADTFRWTDKKWMQERHLKQNEHAPLSIYEVHLGSWKRKDGNEFLSYRDMAGELPAYCREMGFTHVELMPVMEHPFYGSWGYQQTGYFAPGSRFGTPQDFMHLINELHKAGIGVILDWVPSHFPTDAHGLQYFDGTHLYEHSDPRKGFHPDWQSSIFNLGRNEVRAFLISNALYWLDRFHVDGLRVDAVASMLYLDYSRKEGEWIPNEFGGRENLESVQFFRQLNDAVHASYPDVLTIAEESTAWPGVTQPASAGGLGFDRKWMMGWMHDTLLYFAQDPVYRSYHQELLTFSIIYTYSEKFILPFSHDEVVHGKHSLLRKMPGDEWQQFANLRLLFGYMAAHPGGKLLFMGDEFGQSGEWRHDYSLDWHEASGDKNKGVQQLVKDLNHLGNHPALADNYNPSGFEWIDFSDRDNCVISWLRKGTNGSFLVCIFNFTPVVRRNYRLGMPEAGYYTELLNTDAAVYGGSDVHNTQLETAPFARHGRTHSLSLTLPPLATLVLEYKGPNF</sequence>
<feature type="domain" description="Glycosyl hydrolase family 13 catalytic" evidence="11">
    <location>
        <begin position="173"/>
        <end position="533"/>
    </location>
</feature>
<proteinExistence type="inferred from homology"/>
<dbReference type="EC" id="2.4.1.18" evidence="10"/>
<name>A0ABP8MX63_9BACT</name>
<evidence type="ECO:0000256" key="7">
    <source>
        <dbReference type="ARBA" id="ARBA00022679"/>
    </source>
</evidence>
<comment type="pathway">
    <text evidence="3 10">Glycan biosynthesis; glycogen biosynthesis.</text>
</comment>
<dbReference type="EMBL" id="BAABEZ010000024">
    <property type="protein sequence ID" value="GAA4457639.1"/>
    <property type="molecule type" value="Genomic_DNA"/>
</dbReference>
<dbReference type="Proteomes" id="UP001501410">
    <property type="component" value="Unassembled WGS sequence"/>
</dbReference>
<dbReference type="Pfam" id="PF02922">
    <property type="entry name" value="CBM_48"/>
    <property type="match status" value="1"/>
</dbReference>
<dbReference type="InterPro" id="IPR006047">
    <property type="entry name" value="GH13_cat_dom"/>
</dbReference>
<dbReference type="NCBIfam" id="NF003811">
    <property type="entry name" value="PRK05402.1"/>
    <property type="match status" value="1"/>
</dbReference>
<comment type="similarity">
    <text evidence="4 10">Belongs to the glycosyl hydrolase 13 family. GlgB subfamily.</text>
</comment>
<evidence type="ECO:0000256" key="10">
    <source>
        <dbReference type="HAMAP-Rule" id="MF_00685"/>
    </source>
</evidence>
<keyword evidence="6 10" id="KW-0328">Glycosyltransferase</keyword>
<dbReference type="CDD" id="cd02855">
    <property type="entry name" value="E_set_GBE_prok_N"/>
    <property type="match status" value="1"/>
</dbReference>
<feature type="active site" description="Proton donor" evidence="10">
    <location>
        <position position="383"/>
    </location>
</feature>
<protein>
    <recommendedName>
        <fullName evidence="10">1,4-alpha-glucan branching enzyme GlgB</fullName>
        <ecNumber evidence="10">2.4.1.18</ecNumber>
    </recommendedName>
    <alternativeName>
        <fullName evidence="10">1,4-alpha-D-glucan:1,4-alpha-D-glucan 6-glucosyl-transferase</fullName>
    </alternativeName>
    <alternativeName>
        <fullName evidence="10">Alpha-(1-&gt;4)-glucan branching enzyme</fullName>
    </alternativeName>
    <alternativeName>
        <fullName evidence="10">Glycogen branching enzyme</fullName>
        <shortName evidence="10">BE</shortName>
    </alternativeName>
</protein>
<dbReference type="NCBIfam" id="NF008967">
    <property type="entry name" value="PRK12313.1"/>
    <property type="match status" value="1"/>
</dbReference>
<dbReference type="Gene3D" id="2.60.40.1180">
    <property type="entry name" value="Golgi alpha-mannosidase II"/>
    <property type="match status" value="1"/>
</dbReference>
<keyword evidence="13" id="KW-1185">Reference proteome</keyword>
<dbReference type="InterPro" id="IPR017853">
    <property type="entry name" value="GH"/>
</dbReference>
<comment type="caution">
    <text evidence="12">The sequence shown here is derived from an EMBL/GenBank/DDBJ whole genome shotgun (WGS) entry which is preliminary data.</text>
</comment>
<evidence type="ECO:0000256" key="1">
    <source>
        <dbReference type="ARBA" id="ARBA00000826"/>
    </source>
</evidence>
<evidence type="ECO:0000256" key="6">
    <source>
        <dbReference type="ARBA" id="ARBA00022676"/>
    </source>
</evidence>
<dbReference type="Gene3D" id="3.20.20.80">
    <property type="entry name" value="Glycosidases"/>
    <property type="match status" value="1"/>
</dbReference>
<evidence type="ECO:0000256" key="2">
    <source>
        <dbReference type="ARBA" id="ARBA00002953"/>
    </source>
</evidence>
<dbReference type="InterPro" id="IPR037439">
    <property type="entry name" value="Branching_enzy"/>
</dbReference>
<comment type="function">
    <text evidence="2 10">Catalyzes the formation of the alpha-1,6-glucosidic linkages in glycogen by scission of a 1,4-alpha-linked oligosaccharide from growing alpha-1,4-glucan chains and the subsequent attachment of the oligosaccharide to the alpha-1,6 position.</text>
</comment>
<dbReference type="InterPro" id="IPR004193">
    <property type="entry name" value="Glyco_hydro_13_N"/>
</dbReference>
<evidence type="ECO:0000259" key="11">
    <source>
        <dbReference type="SMART" id="SM00642"/>
    </source>
</evidence>
<accession>A0ABP8MX63</accession>
<dbReference type="SUPFAM" id="SSF51445">
    <property type="entry name" value="(Trans)glycosidases"/>
    <property type="match status" value="1"/>
</dbReference>
<dbReference type="Pfam" id="PF02806">
    <property type="entry name" value="Alpha-amylase_C"/>
    <property type="match status" value="1"/>
</dbReference>
<gene>
    <name evidence="10 12" type="primary">glgB</name>
    <name evidence="12" type="ORF">GCM10023092_24660</name>
</gene>
<feature type="active site" description="Nucleophile" evidence="10">
    <location>
        <position position="330"/>
    </location>
</feature>
<dbReference type="InterPro" id="IPR006407">
    <property type="entry name" value="GlgB"/>
</dbReference>
<organism evidence="12 13">
    <name type="scientific">Rurimicrobium arvi</name>
    <dbReference type="NCBI Taxonomy" id="2049916"/>
    <lineage>
        <taxon>Bacteria</taxon>
        <taxon>Pseudomonadati</taxon>
        <taxon>Bacteroidota</taxon>
        <taxon>Chitinophagia</taxon>
        <taxon>Chitinophagales</taxon>
        <taxon>Chitinophagaceae</taxon>
        <taxon>Rurimicrobium</taxon>
    </lineage>
</organism>
<dbReference type="PANTHER" id="PTHR43651:SF3">
    <property type="entry name" value="1,4-ALPHA-GLUCAN-BRANCHING ENZYME"/>
    <property type="match status" value="1"/>
</dbReference>
<evidence type="ECO:0000256" key="9">
    <source>
        <dbReference type="ARBA" id="ARBA00023277"/>
    </source>
</evidence>